<evidence type="ECO:0000313" key="2">
    <source>
        <dbReference type="Proteomes" id="UP001202248"/>
    </source>
</evidence>
<proteinExistence type="predicted"/>
<dbReference type="EMBL" id="JAKWBL010000001">
    <property type="protein sequence ID" value="MCH5597475.1"/>
    <property type="molecule type" value="Genomic_DNA"/>
</dbReference>
<reference evidence="1 2" key="1">
    <citation type="submission" date="2022-02" db="EMBL/GenBank/DDBJ databases">
        <authorList>
            <person name="Min J."/>
        </authorList>
    </citation>
    <scope>NUCLEOTIDE SEQUENCE [LARGE SCALE GENOMIC DNA]</scope>
    <source>
        <strain evidence="1 2">GR10-1</strain>
    </source>
</reference>
<dbReference type="Proteomes" id="UP001202248">
    <property type="component" value="Unassembled WGS sequence"/>
</dbReference>
<sequence>MDKKQITGKWTSANQSKIYAFKLTQIAATKEEMTKFQNAMENKANEFSRY</sequence>
<comment type="caution">
    <text evidence="1">The sequence shown here is derived from an EMBL/GenBank/DDBJ whole genome shotgun (WGS) entry which is preliminary data.</text>
</comment>
<evidence type="ECO:0000313" key="1">
    <source>
        <dbReference type="EMBL" id="MCH5597475.1"/>
    </source>
</evidence>
<protein>
    <submittedName>
        <fullName evidence="1">Uncharacterized protein</fullName>
    </submittedName>
</protein>
<dbReference type="RefSeq" id="WP_240826860.1">
    <property type="nucleotide sequence ID" value="NZ_JAKWBL010000001.1"/>
</dbReference>
<keyword evidence="2" id="KW-1185">Reference proteome</keyword>
<name>A0ABS9SGM1_9BACT</name>
<organism evidence="1 2">
    <name type="scientific">Niabella ginsengisoli</name>
    <dbReference type="NCBI Taxonomy" id="522298"/>
    <lineage>
        <taxon>Bacteria</taxon>
        <taxon>Pseudomonadati</taxon>
        <taxon>Bacteroidota</taxon>
        <taxon>Chitinophagia</taxon>
        <taxon>Chitinophagales</taxon>
        <taxon>Chitinophagaceae</taxon>
        <taxon>Niabella</taxon>
    </lineage>
</organism>
<accession>A0ABS9SGM1</accession>
<gene>
    <name evidence="1" type="ORF">MKP09_05935</name>
</gene>